<keyword evidence="3" id="KW-0804">Transcription</keyword>
<dbReference type="Pfam" id="PF18556">
    <property type="entry name" value="TetR_C_35"/>
    <property type="match status" value="1"/>
</dbReference>
<dbReference type="SUPFAM" id="SSF46689">
    <property type="entry name" value="Homeodomain-like"/>
    <property type="match status" value="1"/>
</dbReference>
<dbReference type="Proteomes" id="UP001604282">
    <property type="component" value="Unassembled WGS sequence"/>
</dbReference>
<keyword evidence="2 4" id="KW-0238">DNA-binding</keyword>
<name>A0ABW7C2A9_9ACTN</name>
<feature type="DNA-binding region" description="H-T-H motif" evidence="4">
    <location>
        <begin position="33"/>
        <end position="52"/>
    </location>
</feature>
<dbReference type="PROSITE" id="PS50977">
    <property type="entry name" value="HTH_TETR_2"/>
    <property type="match status" value="1"/>
</dbReference>
<dbReference type="EMBL" id="JBICZW010000035">
    <property type="protein sequence ID" value="MFG3193845.1"/>
    <property type="molecule type" value="Genomic_DNA"/>
</dbReference>
<dbReference type="PANTHER" id="PTHR30055">
    <property type="entry name" value="HTH-TYPE TRANSCRIPTIONAL REGULATOR RUTR"/>
    <property type="match status" value="1"/>
</dbReference>
<dbReference type="InterPro" id="IPR009057">
    <property type="entry name" value="Homeodomain-like_sf"/>
</dbReference>
<evidence type="ECO:0000256" key="2">
    <source>
        <dbReference type="ARBA" id="ARBA00023125"/>
    </source>
</evidence>
<evidence type="ECO:0000259" key="5">
    <source>
        <dbReference type="PROSITE" id="PS50977"/>
    </source>
</evidence>
<dbReference type="Gene3D" id="1.10.357.10">
    <property type="entry name" value="Tetracycline Repressor, domain 2"/>
    <property type="match status" value="1"/>
</dbReference>
<dbReference type="InterPro" id="IPR001647">
    <property type="entry name" value="HTH_TetR"/>
</dbReference>
<evidence type="ECO:0000256" key="3">
    <source>
        <dbReference type="ARBA" id="ARBA00023163"/>
    </source>
</evidence>
<reference evidence="6 7" key="1">
    <citation type="submission" date="2024-10" db="EMBL/GenBank/DDBJ databases">
        <title>The Natural Products Discovery Center: Release of the First 8490 Sequenced Strains for Exploring Actinobacteria Biosynthetic Diversity.</title>
        <authorList>
            <person name="Kalkreuter E."/>
            <person name="Kautsar S.A."/>
            <person name="Yang D."/>
            <person name="Bader C.D."/>
            <person name="Teijaro C.N."/>
            <person name="Fluegel L."/>
            <person name="Davis C.M."/>
            <person name="Simpson J.R."/>
            <person name="Lauterbach L."/>
            <person name="Steele A.D."/>
            <person name="Gui C."/>
            <person name="Meng S."/>
            <person name="Li G."/>
            <person name="Viehrig K."/>
            <person name="Ye F."/>
            <person name="Su P."/>
            <person name="Kiefer A.F."/>
            <person name="Nichols A."/>
            <person name="Cepeda A.J."/>
            <person name="Yan W."/>
            <person name="Fan B."/>
            <person name="Jiang Y."/>
            <person name="Adhikari A."/>
            <person name="Zheng C.-J."/>
            <person name="Schuster L."/>
            <person name="Cowan T.M."/>
            <person name="Smanski M.J."/>
            <person name="Chevrette M.G."/>
            <person name="De Carvalho L.P.S."/>
            <person name="Shen B."/>
        </authorList>
    </citation>
    <scope>NUCLEOTIDE SEQUENCE [LARGE SCALE GENOMIC DNA]</scope>
    <source>
        <strain evidence="6 7">NPDC048229</strain>
    </source>
</reference>
<dbReference type="RefSeq" id="WP_392884813.1">
    <property type="nucleotide sequence ID" value="NZ_JBICZW010000035.1"/>
</dbReference>
<keyword evidence="1" id="KW-0805">Transcription regulation</keyword>
<comment type="caution">
    <text evidence="6">The sequence shown here is derived from an EMBL/GenBank/DDBJ whole genome shotgun (WGS) entry which is preliminary data.</text>
</comment>
<evidence type="ECO:0000313" key="7">
    <source>
        <dbReference type="Proteomes" id="UP001604282"/>
    </source>
</evidence>
<dbReference type="Pfam" id="PF00440">
    <property type="entry name" value="TetR_N"/>
    <property type="match status" value="1"/>
</dbReference>
<protein>
    <submittedName>
        <fullName evidence="6">TetR family transcriptional regulator</fullName>
    </submittedName>
</protein>
<accession>A0ABW7C2A9</accession>
<dbReference type="InterPro" id="IPR040611">
    <property type="entry name" value="AlkX_C"/>
</dbReference>
<dbReference type="InterPro" id="IPR050109">
    <property type="entry name" value="HTH-type_TetR-like_transc_reg"/>
</dbReference>
<keyword evidence="7" id="KW-1185">Reference proteome</keyword>
<feature type="domain" description="HTH tetR-type" evidence="5">
    <location>
        <begin position="10"/>
        <end position="70"/>
    </location>
</feature>
<evidence type="ECO:0000313" key="6">
    <source>
        <dbReference type="EMBL" id="MFG3193845.1"/>
    </source>
</evidence>
<dbReference type="PANTHER" id="PTHR30055:SF234">
    <property type="entry name" value="HTH-TYPE TRANSCRIPTIONAL REGULATOR BETI"/>
    <property type="match status" value="1"/>
</dbReference>
<proteinExistence type="predicted"/>
<evidence type="ECO:0000256" key="4">
    <source>
        <dbReference type="PROSITE-ProRule" id="PRU00335"/>
    </source>
</evidence>
<gene>
    <name evidence="6" type="ORF">ACGFYS_33555</name>
</gene>
<evidence type="ECO:0000256" key="1">
    <source>
        <dbReference type="ARBA" id="ARBA00023015"/>
    </source>
</evidence>
<organism evidence="6 7">
    <name type="scientific">Streptomyces omiyaensis</name>
    <dbReference type="NCBI Taxonomy" id="68247"/>
    <lineage>
        <taxon>Bacteria</taxon>
        <taxon>Bacillati</taxon>
        <taxon>Actinomycetota</taxon>
        <taxon>Actinomycetes</taxon>
        <taxon>Kitasatosporales</taxon>
        <taxon>Streptomycetaceae</taxon>
        <taxon>Streptomyces</taxon>
    </lineage>
</organism>
<sequence>MARFRETVRTLLRERLLDAAFARVAEHGFARLRMAHLAGDVGVSRQTLYSEFSSKEAVGEALFRRELERCLVGIQQALDAHPDDLRAAVEAAVSFTLTLAGRNPLIRAMLTSAGEDGLLPHLTTRSAAAFELATTTAGAYVAETWPSVDPVARDLAVDAAVRLTASHVVQAAASPEESARRIADTVVRVALGAGTGTGRPPAGTVPG</sequence>
<dbReference type="PRINTS" id="PR00455">
    <property type="entry name" value="HTHTETR"/>
</dbReference>